<organism evidence="1 2">
    <name type="scientific">Hericium alpestre</name>
    <dbReference type="NCBI Taxonomy" id="135208"/>
    <lineage>
        <taxon>Eukaryota</taxon>
        <taxon>Fungi</taxon>
        <taxon>Dikarya</taxon>
        <taxon>Basidiomycota</taxon>
        <taxon>Agaricomycotina</taxon>
        <taxon>Agaricomycetes</taxon>
        <taxon>Russulales</taxon>
        <taxon>Hericiaceae</taxon>
        <taxon>Hericium</taxon>
    </lineage>
</organism>
<dbReference type="Proteomes" id="UP000298061">
    <property type="component" value="Unassembled WGS sequence"/>
</dbReference>
<comment type="caution">
    <text evidence="1">The sequence shown here is derived from an EMBL/GenBank/DDBJ whole genome shotgun (WGS) entry which is preliminary data.</text>
</comment>
<dbReference type="EMBL" id="SFCI01000956">
    <property type="protein sequence ID" value="TFY77274.1"/>
    <property type="molecule type" value="Genomic_DNA"/>
</dbReference>
<evidence type="ECO:0000313" key="2">
    <source>
        <dbReference type="Proteomes" id="UP000298061"/>
    </source>
</evidence>
<reference evidence="1 2" key="1">
    <citation type="submission" date="2019-02" db="EMBL/GenBank/DDBJ databases">
        <title>Genome sequencing of the rare red list fungi Hericium alpestre (H. flagellum).</title>
        <authorList>
            <person name="Buettner E."/>
            <person name="Kellner H."/>
        </authorList>
    </citation>
    <scope>NUCLEOTIDE SEQUENCE [LARGE SCALE GENOMIC DNA]</scope>
    <source>
        <strain evidence="1 2">DSM 108284</strain>
    </source>
</reference>
<dbReference type="AlphaFoldDB" id="A0A4Y9ZSN1"/>
<protein>
    <submittedName>
        <fullName evidence="1">Uncharacterized protein</fullName>
    </submittedName>
</protein>
<keyword evidence="2" id="KW-1185">Reference proteome</keyword>
<name>A0A4Y9ZSN1_9AGAM</name>
<proteinExistence type="predicted"/>
<gene>
    <name evidence="1" type="ORF">EWM64_g6737</name>
</gene>
<accession>A0A4Y9ZSN1</accession>
<sequence>MNLLTGRPEELRKLYTEINPAFMEIVKLWIISLVDMLSKAYAAMCACDTSTQSTLPEPTPTVAQEKNLSEMYGNAKVIDIINGKEEADLLTDDVPIRNQDIQEQNGPWDEETLGGLMTFSRFMAVIGESMHIPDL</sequence>
<evidence type="ECO:0000313" key="1">
    <source>
        <dbReference type="EMBL" id="TFY77274.1"/>
    </source>
</evidence>